<accession>A0A975B2B7</accession>
<evidence type="ECO:0000313" key="3">
    <source>
        <dbReference type="Proteomes" id="UP000671852"/>
    </source>
</evidence>
<dbReference type="Pfam" id="PF01381">
    <property type="entry name" value="HTH_3"/>
    <property type="match status" value="1"/>
</dbReference>
<dbReference type="InterPro" id="IPR001387">
    <property type="entry name" value="Cro/C1-type_HTH"/>
</dbReference>
<proteinExistence type="predicted"/>
<dbReference type="CDD" id="cd00093">
    <property type="entry name" value="HTH_XRE"/>
    <property type="match status" value="1"/>
</dbReference>
<dbReference type="KEGG" id="saqt:GJV85_12270"/>
<feature type="domain" description="HTH cro/C1-type" evidence="1">
    <location>
        <begin position="65"/>
        <end position="115"/>
    </location>
</feature>
<dbReference type="AlphaFoldDB" id="A0A975B2B7"/>
<dbReference type="Proteomes" id="UP000671852">
    <property type="component" value="Chromosome"/>
</dbReference>
<evidence type="ECO:0000313" key="2">
    <source>
        <dbReference type="EMBL" id="QSZ42850.1"/>
    </source>
</evidence>
<dbReference type="EMBL" id="CP046072">
    <property type="protein sequence ID" value="QSZ42850.1"/>
    <property type="molecule type" value="Genomic_DNA"/>
</dbReference>
<organism evidence="2 3">
    <name type="scientific">Sulfurimonas aquatica</name>
    <dbReference type="NCBI Taxonomy" id="2672570"/>
    <lineage>
        <taxon>Bacteria</taxon>
        <taxon>Pseudomonadati</taxon>
        <taxon>Campylobacterota</taxon>
        <taxon>Epsilonproteobacteria</taxon>
        <taxon>Campylobacterales</taxon>
        <taxon>Sulfurimonadaceae</taxon>
        <taxon>Sulfurimonas</taxon>
    </lineage>
</organism>
<dbReference type="SUPFAM" id="SSF47413">
    <property type="entry name" value="lambda repressor-like DNA-binding domains"/>
    <property type="match status" value="1"/>
</dbReference>
<evidence type="ECO:0000259" key="1">
    <source>
        <dbReference type="Pfam" id="PF01381"/>
    </source>
</evidence>
<gene>
    <name evidence="2" type="ORF">GJV85_12270</name>
</gene>
<dbReference type="GO" id="GO:0003677">
    <property type="term" value="F:DNA binding"/>
    <property type="evidence" value="ECO:0007669"/>
    <property type="project" value="InterPro"/>
</dbReference>
<reference evidence="2" key="1">
    <citation type="submission" date="2019-11" db="EMBL/GenBank/DDBJ databases">
        <authorList>
            <person name="Kojima H."/>
        </authorList>
    </citation>
    <scope>NUCLEOTIDE SEQUENCE</scope>
    <source>
        <strain evidence="2">H1576</strain>
    </source>
</reference>
<reference evidence="2" key="2">
    <citation type="submission" date="2021-04" db="EMBL/GenBank/DDBJ databases">
        <title>Isolation and characterization of a novel species of the genus Sulfurimonas.</title>
        <authorList>
            <person name="Fukui M."/>
        </authorList>
    </citation>
    <scope>NUCLEOTIDE SEQUENCE</scope>
    <source>
        <strain evidence="2">H1576</strain>
    </source>
</reference>
<dbReference type="InterPro" id="IPR010982">
    <property type="entry name" value="Lambda_DNA-bd_dom_sf"/>
</dbReference>
<protein>
    <submittedName>
        <fullName evidence="2">Helix-turn-helix domain-containing protein</fullName>
    </submittedName>
</protein>
<dbReference type="Gene3D" id="1.10.260.40">
    <property type="entry name" value="lambda repressor-like DNA-binding domains"/>
    <property type="match status" value="1"/>
</dbReference>
<keyword evidence="3" id="KW-1185">Reference proteome</keyword>
<name>A0A975B2B7_9BACT</name>
<sequence>MKIMNEKKAIKSTEQNSIQTKLGKALNLNKHVSSVVGKKIGKQVVPSKKPQSETIKDLMTLGEMIKYKRTKSKLSIKKTAQLCGISDKTLRTVENGGNINTLTLMTIINMLGLKMTLGE</sequence>